<reference evidence="6" key="2">
    <citation type="journal article" date="2009" name="Genome Res.">
        <title>Comparative genomic analyses of the human fungal pathogens Coccidioides and their relatives.</title>
        <authorList>
            <person name="Sharpton T.J."/>
            <person name="Stajich J.E."/>
            <person name="Rounsley S.D."/>
            <person name="Gardner M.J."/>
            <person name="Wortman J.R."/>
            <person name="Jordar V.S."/>
            <person name="Maiti R."/>
            <person name="Kodira C.D."/>
            <person name="Neafsey D.E."/>
            <person name="Zeng Q."/>
            <person name="Hung C.-Y."/>
            <person name="McMahan C."/>
            <person name="Muszewska A."/>
            <person name="Grynberg M."/>
            <person name="Mandel M.A."/>
            <person name="Kellner E.M."/>
            <person name="Barker B.M."/>
            <person name="Galgiani J.N."/>
            <person name="Orbach M.J."/>
            <person name="Kirkland T.N."/>
            <person name="Cole G.T."/>
            <person name="Henn M.R."/>
            <person name="Birren B.W."/>
            <person name="Taylor J.W."/>
        </authorList>
    </citation>
    <scope>NUCLEOTIDE SEQUENCE [LARGE SCALE GENOMIC DNA]</scope>
    <source>
        <strain evidence="6">RMSCC 3488</strain>
    </source>
</reference>
<keyword evidence="1 3" id="KW-0732">Signal</keyword>
<dbReference type="InterPro" id="IPR052479">
    <property type="entry name" value="GPI-anchor_Adhesion_Reg"/>
</dbReference>
<feature type="compositionally biased region" description="Low complexity" evidence="2">
    <location>
        <begin position="170"/>
        <end position="194"/>
    </location>
</feature>
<evidence type="ECO:0000313" key="6">
    <source>
        <dbReference type="Proteomes" id="UP000054567"/>
    </source>
</evidence>
<dbReference type="VEuPathDB" id="FungiDB:CPAG_01598"/>
<name>A0A0J6I1T9_COCPO</name>
<accession>A0A0J6I1T9</accession>
<sequence length="230" mass="23787">MSFKFGVSLLTLTAAAAAIQVTSPVSGATWNLSKSHTITWTSTNTDPLTFAIELANLGVYPPFIMKVARGVKTSSGSYRTEPIEKIPEGDTYQFNFLSDDPSKPGILAQSQQFSASSAGVPTNSSSGATSTSINPGSKFSTYITSAILSNSTSKAEADIFATASTTSSGSRAASRTSKVSTTSTSTRRPLTTTADMTSSAPEQRATNAAPALQVYSGANGLILFALALIA</sequence>
<dbReference type="EMBL" id="DS268109">
    <property type="protein sequence ID" value="KMM65247.1"/>
    <property type="molecule type" value="Genomic_DNA"/>
</dbReference>
<evidence type="ECO:0000313" key="5">
    <source>
        <dbReference type="EMBL" id="KMM65247.1"/>
    </source>
</evidence>
<reference evidence="5 6" key="1">
    <citation type="submission" date="2007-06" db="EMBL/GenBank/DDBJ databases">
        <title>The Genome Sequence of Coccidioides posadasii RMSCC_3488.</title>
        <authorList>
            <consortium name="Coccidioides Genome Resources Consortium"/>
            <consortium name="The Broad Institute Genome Sequencing Platform"/>
            <person name="Henn M.R."/>
            <person name="Sykes S."/>
            <person name="Young S."/>
            <person name="Jaffe D."/>
            <person name="Berlin A."/>
            <person name="Alvarez P."/>
            <person name="Butler J."/>
            <person name="Gnerre S."/>
            <person name="Grabherr M."/>
            <person name="Mauceli E."/>
            <person name="Brockman W."/>
            <person name="Kodira C."/>
            <person name="Alvarado L."/>
            <person name="Zeng Q."/>
            <person name="Crawford M."/>
            <person name="Antoine C."/>
            <person name="Devon K."/>
            <person name="Galgiani J."/>
            <person name="Orsborn K."/>
            <person name="Lewis M.L."/>
            <person name="Nusbaum C."/>
            <person name="Galagan J."/>
            <person name="Birren B."/>
        </authorList>
    </citation>
    <scope>NUCLEOTIDE SEQUENCE [LARGE SCALE GENOMIC DNA]</scope>
    <source>
        <strain evidence="5 6">RMSCC 3488</strain>
    </source>
</reference>
<evidence type="ECO:0000256" key="1">
    <source>
        <dbReference type="ARBA" id="ARBA00022729"/>
    </source>
</evidence>
<feature type="compositionally biased region" description="Polar residues" evidence="2">
    <location>
        <begin position="119"/>
        <end position="132"/>
    </location>
</feature>
<feature type="compositionally biased region" description="Polar residues" evidence="2">
    <location>
        <begin position="195"/>
        <end position="204"/>
    </location>
</feature>
<organism evidence="5 6">
    <name type="scientific">Coccidioides posadasii RMSCC 3488</name>
    <dbReference type="NCBI Taxonomy" id="454284"/>
    <lineage>
        <taxon>Eukaryota</taxon>
        <taxon>Fungi</taxon>
        <taxon>Dikarya</taxon>
        <taxon>Ascomycota</taxon>
        <taxon>Pezizomycotina</taxon>
        <taxon>Eurotiomycetes</taxon>
        <taxon>Eurotiomycetidae</taxon>
        <taxon>Onygenales</taxon>
        <taxon>Onygenaceae</taxon>
        <taxon>Coccidioides</taxon>
    </lineage>
</organism>
<dbReference type="AlphaFoldDB" id="A0A0J6I1T9"/>
<feature type="signal peptide" evidence="3">
    <location>
        <begin position="1"/>
        <end position="18"/>
    </location>
</feature>
<dbReference type="PANTHER" id="PTHR35185">
    <property type="entry name" value="SERINE/THREONINE-RICH PROTEIN ADG2-RELATED"/>
    <property type="match status" value="1"/>
</dbReference>
<reference evidence="6" key="3">
    <citation type="journal article" date="2010" name="Genome Res.">
        <title>Population genomic sequencing of Coccidioides fungi reveals recent hybridization and transposon control.</title>
        <authorList>
            <person name="Neafsey D.E."/>
            <person name="Barker B.M."/>
            <person name="Sharpton T.J."/>
            <person name="Stajich J.E."/>
            <person name="Park D.J."/>
            <person name="Whiston E."/>
            <person name="Hung C.-Y."/>
            <person name="McMahan C."/>
            <person name="White J."/>
            <person name="Sykes S."/>
            <person name="Heiman D."/>
            <person name="Young S."/>
            <person name="Zeng Q."/>
            <person name="Abouelleil A."/>
            <person name="Aftuck L."/>
            <person name="Bessette D."/>
            <person name="Brown A."/>
            <person name="FitzGerald M."/>
            <person name="Lui A."/>
            <person name="Macdonald J.P."/>
            <person name="Priest M."/>
            <person name="Orbach M.J."/>
            <person name="Galgiani J.N."/>
            <person name="Kirkland T.N."/>
            <person name="Cole G.T."/>
            <person name="Birren B.W."/>
            <person name="Henn M.R."/>
            <person name="Taylor J.W."/>
            <person name="Rounsley S.D."/>
        </authorList>
    </citation>
    <scope>NUCLEOTIDE SEQUENCE [LARGE SCALE GENOMIC DNA]</scope>
    <source>
        <strain evidence="6">RMSCC 3488</strain>
    </source>
</reference>
<dbReference type="Pfam" id="PF10342">
    <property type="entry name" value="Kre9_KNH"/>
    <property type="match status" value="1"/>
</dbReference>
<evidence type="ECO:0000256" key="2">
    <source>
        <dbReference type="SAM" id="MobiDB-lite"/>
    </source>
</evidence>
<evidence type="ECO:0000259" key="4">
    <source>
        <dbReference type="Pfam" id="PF10342"/>
    </source>
</evidence>
<feature type="domain" description="Yeast cell wall synthesis Kre9/Knh1-like N-terminal" evidence="4">
    <location>
        <begin position="23"/>
        <end position="114"/>
    </location>
</feature>
<gene>
    <name evidence="5" type="ORF">CPAG_01598</name>
</gene>
<feature type="chain" id="PRO_5005273943" description="Yeast cell wall synthesis Kre9/Knh1-like N-terminal domain-containing protein" evidence="3">
    <location>
        <begin position="19"/>
        <end position="230"/>
    </location>
</feature>
<feature type="region of interest" description="Disordered" evidence="2">
    <location>
        <begin position="110"/>
        <end position="132"/>
    </location>
</feature>
<proteinExistence type="predicted"/>
<dbReference type="InterPro" id="IPR018466">
    <property type="entry name" value="Kre9/Knh1-like_N"/>
</dbReference>
<protein>
    <recommendedName>
        <fullName evidence="4">Yeast cell wall synthesis Kre9/Knh1-like N-terminal domain-containing protein</fullName>
    </recommendedName>
</protein>
<dbReference type="Proteomes" id="UP000054567">
    <property type="component" value="Unassembled WGS sequence"/>
</dbReference>
<feature type="region of interest" description="Disordered" evidence="2">
    <location>
        <begin position="170"/>
        <end position="204"/>
    </location>
</feature>
<dbReference type="OrthoDB" id="4205893at2759"/>
<evidence type="ECO:0000256" key="3">
    <source>
        <dbReference type="SAM" id="SignalP"/>
    </source>
</evidence>
<dbReference type="PANTHER" id="PTHR35185:SF1">
    <property type="entry name" value="UPF0619 GPI-ANCHORED MEMBRANE PROTEIN C1322.10"/>
    <property type="match status" value="1"/>
</dbReference>